<comment type="similarity">
    <text evidence="4">Belongs to the TBCB family.</text>
</comment>
<sequence length="228" mass="25375">MASGLQLPTDDSVLLQVTHDSIKSFSAELRFSLQTTIESVKEKLWRKCGTSVGSMLLQLFDESGSKLCDLADNSRPLGFFSPHDGLHIVDLDPSSVTSRVDGWRILHLSGKYTISEEAYNKLDSNFRKFKEKLASQNATGNQNKLPDNYMVDLCANIKVGDRCEVEPGEKRGVVKFVGKAETAGPGYWVGIQYDEPLGKHDGMYGEGKRYFDCPPHNMVALLRPDKVK</sequence>
<evidence type="ECO:0000256" key="4">
    <source>
        <dbReference type="ARBA" id="ARBA00025779"/>
    </source>
</evidence>
<dbReference type="InterPro" id="IPR036859">
    <property type="entry name" value="CAP-Gly_dom_sf"/>
</dbReference>
<dbReference type="EMBL" id="JAGGNH010000080">
    <property type="protein sequence ID" value="KAJ0960451.1"/>
    <property type="molecule type" value="Genomic_DNA"/>
</dbReference>
<dbReference type="GO" id="GO:0035371">
    <property type="term" value="C:microtubule plus-end"/>
    <property type="evidence" value="ECO:0007669"/>
    <property type="project" value="TreeGrafter"/>
</dbReference>
<dbReference type="InterPro" id="IPR045172">
    <property type="entry name" value="TBCB_Ubl"/>
</dbReference>
<gene>
    <name evidence="6" type="ORF">J5N97_001733</name>
</gene>
<organism evidence="6 7">
    <name type="scientific">Dioscorea zingiberensis</name>
    <dbReference type="NCBI Taxonomy" id="325984"/>
    <lineage>
        <taxon>Eukaryota</taxon>
        <taxon>Viridiplantae</taxon>
        <taxon>Streptophyta</taxon>
        <taxon>Embryophyta</taxon>
        <taxon>Tracheophyta</taxon>
        <taxon>Spermatophyta</taxon>
        <taxon>Magnoliopsida</taxon>
        <taxon>Liliopsida</taxon>
        <taxon>Dioscoreales</taxon>
        <taxon>Dioscoreaceae</taxon>
        <taxon>Dioscorea</taxon>
    </lineage>
</organism>
<dbReference type="OrthoDB" id="2130750at2759"/>
<dbReference type="SUPFAM" id="SSF74924">
    <property type="entry name" value="Cap-Gly domain"/>
    <property type="match status" value="1"/>
</dbReference>
<keyword evidence="2" id="KW-0963">Cytoplasm</keyword>
<dbReference type="GO" id="GO:0007023">
    <property type="term" value="P:post-chaperonin tubulin folding pathway"/>
    <property type="evidence" value="ECO:0007669"/>
    <property type="project" value="InterPro"/>
</dbReference>
<dbReference type="InterPro" id="IPR000626">
    <property type="entry name" value="Ubiquitin-like_dom"/>
</dbReference>
<keyword evidence="7" id="KW-1185">Reference proteome</keyword>
<dbReference type="GO" id="GO:0005737">
    <property type="term" value="C:cytoplasm"/>
    <property type="evidence" value="ECO:0007669"/>
    <property type="project" value="UniProtKB-SubCell"/>
</dbReference>
<keyword evidence="3" id="KW-0143">Chaperone</keyword>
<dbReference type="GO" id="GO:0031122">
    <property type="term" value="P:cytoplasmic microtubule organization"/>
    <property type="evidence" value="ECO:0007669"/>
    <property type="project" value="TreeGrafter"/>
</dbReference>
<reference evidence="6 7" key="1">
    <citation type="journal article" date="2022" name="Hortic Res">
        <title>The genome of Dioscorea zingiberensis sheds light on the biosynthesis, origin and evolution of the medicinally important diosgenin saponins.</title>
        <authorList>
            <person name="Li Y."/>
            <person name="Tan C."/>
            <person name="Li Z."/>
            <person name="Guo J."/>
            <person name="Li S."/>
            <person name="Chen X."/>
            <person name="Wang C."/>
            <person name="Dai X."/>
            <person name="Yang H."/>
            <person name="Song W."/>
            <person name="Hou L."/>
            <person name="Xu J."/>
            <person name="Tong Z."/>
            <person name="Xu A."/>
            <person name="Yuan X."/>
            <person name="Wang W."/>
            <person name="Yang Q."/>
            <person name="Chen L."/>
            <person name="Sun Z."/>
            <person name="Wang K."/>
            <person name="Pan B."/>
            <person name="Chen J."/>
            <person name="Bao Y."/>
            <person name="Liu F."/>
            <person name="Qi X."/>
            <person name="Gang D.R."/>
            <person name="Wen J."/>
            <person name="Li J."/>
        </authorList>
    </citation>
    <scope>NUCLEOTIDE SEQUENCE [LARGE SCALE GENOMIC DNA]</scope>
    <source>
        <strain evidence="6">Dzin_1.0</strain>
    </source>
</reference>
<evidence type="ECO:0000256" key="3">
    <source>
        <dbReference type="ARBA" id="ARBA00023186"/>
    </source>
</evidence>
<dbReference type="SMART" id="SM01052">
    <property type="entry name" value="CAP_GLY"/>
    <property type="match status" value="1"/>
</dbReference>
<accession>A0A9D5H253</accession>
<dbReference type="CDD" id="cd01789">
    <property type="entry name" value="Ubl_TBCB"/>
    <property type="match status" value="1"/>
</dbReference>
<evidence type="ECO:0000313" key="6">
    <source>
        <dbReference type="EMBL" id="KAJ0960451.1"/>
    </source>
</evidence>
<feature type="non-terminal residue" evidence="6">
    <location>
        <position position="228"/>
    </location>
</feature>
<dbReference type="AlphaFoldDB" id="A0A9D5H253"/>
<evidence type="ECO:0000256" key="2">
    <source>
        <dbReference type="ARBA" id="ARBA00022490"/>
    </source>
</evidence>
<protein>
    <recommendedName>
        <fullName evidence="5">CAP-Gly domain-containing protein</fullName>
    </recommendedName>
</protein>
<evidence type="ECO:0000259" key="5">
    <source>
        <dbReference type="PROSITE" id="PS50245"/>
    </source>
</evidence>
<dbReference type="InterPro" id="IPR029071">
    <property type="entry name" value="Ubiquitin-like_domsf"/>
</dbReference>
<dbReference type="GO" id="GO:0051010">
    <property type="term" value="F:microtubule plus-end binding"/>
    <property type="evidence" value="ECO:0007669"/>
    <property type="project" value="TreeGrafter"/>
</dbReference>
<dbReference type="Gene3D" id="3.10.20.90">
    <property type="entry name" value="Phosphatidylinositol 3-kinase Catalytic Subunit, Chain A, domain 1"/>
    <property type="match status" value="1"/>
</dbReference>
<dbReference type="InterPro" id="IPR000938">
    <property type="entry name" value="CAP-Gly_domain"/>
</dbReference>
<dbReference type="Gene3D" id="2.30.30.190">
    <property type="entry name" value="CAP Gly-rich-like domain"/>
    <property type="match status" value="1"/>
</dbReference>
<evidence type="ECO:0000313" key="7">
    <source>
        <dbReference type="Proteomes" id="UP001085076"/>
    </source>
</evidence>
<comment type="subcellular location">
    <subcellularLocation>
        <location evidence="1">Cytoplasm</location>
    </subcellularLocation>
</comment>
<dbReference type="GO" id="GO:0007021">
    <property type="term" value="P:tubulin complex assembly"/>
    <property type="evidence" value="ECO:0007669"/>
    <property type="project" value="InterPro"/>
</dbReference>
<comment type="caution">
    <text evidence="6">The sequence shown here is derived from an EMBL/GenBank/DDBJ whole genome shotgun (WGS) entry which is preliminary data.</text>
</comment>
<dbReference type="PANTHER" id="PTHR18916:SF85">
    <property type="entry name" value="TUBULIN-FOLDING COFACTOR B"/>
    <property type="match status" value="1"/>
</dbReference>
<proteinExistence type="inferred from homology"/>
<dbReference type="SUPFAM" id="SSF54236">
    <property type="entry name" value="Ubiquitin-like"/>
    <property type="match status" value="1"/>
</dbReference>
<evidence type="ECO:0000256" key="1">
    <source>
        <dbReference type="ARBA" id="ARBA00004496"/>
    </source>
</evidence>
<dbReference type="PROSITE" id="PS50245">
    <property type="entry name" value="CAP_GLY_2"/>
    <property type="match status" value="1"/>
</dbReference>
<name>A0A9D5H253_9LILI</name>
<dbReference type="GO" id="GO:0005634">
    <property type="term" value="C:nucleus"/>
    <property type="evidence" value="ECO:0007669"/>
    <property type="project" value="TreeGrafter"/>
</dbReference>
<dbReference type="Pfam" id="PF01302">
    <property type="entry name" value="CAP_GLY"/>
    <property type="match status" value="1"/>
</dbReference>
<feature type="domain" description="CAP-Gly" evidence="5">
    <location>
        <begin position="179"/>
        <end position="223"/>
    </location>
</feature>
<dbReference type="GO" id="GO:0043014">
    <property type="term" value="F:alpha-tubulin binding"/>
    <property type="evidence" value="ECO:0007669"/>
    <property type="project" value="InterPro"/>
</dbReference>
<dbReference type="PANTHER" id="PTHR18916">
    <property type="entry name" value="DYNACTIN 1-RELATED MICROTUBULE-BINDING"/>
    <property type="match status" value="1"/>
</dbReference>
<dbReference type="Pfam" id="PF14560">
    <property type="entry name" value="Ubiquitin_2"/>
    <property type="match status" value="1"/>
</dbReference>
<dbReference type="Proteomes" id="UP001085076">
    <property type="component" value="Unassembled WGS sequence"/>
</dbReference>